<name>A0ACB8Q6N7_9AGAM</name>
<protein>
    <submittedName>
        <fullName evidence="1">Uncharacterized protein</fullName>
    </submittedName>
</protein>
<dbReference type="EMBL" id="MU274028">
    <property type="protein sequence ID" value="KAI0027051.1"/>
    <property type="molecule type" value="Genomic_DNA"/>
</dbReference>
<dbReference type="Proteomes" id="UP000814128">
    <property type="component" value="Unassembled WGS sequence"/>
</dbReference>
<sequence length="315" mass="33166">MSVTPLVLTVLSVPFAAIGVAVAPFSAKQFPGSTTSLASRALALGVSPALKGFRITQLPRPSSDGFPRFALYDGSMVPDALCPARDVVEFIISSTRILLAPLSGIVGEWLLRSSSATLSYACLIWSPCLRKSGSAASSSRSSTYTPIDNIEGVEAGVTAFGLWLPPPSEMSLHGVLVYGTRMLEGRTEMGSSFGILIPDCSRSCGDVASRQLSIVRSRSSRADVVPPSTAWAYPPGIDGVVRVCASRSPAASITPLGVLGVPLVGTRTGILDPWREPMGRTSCMENSGSSPSLRLDLRPPSVLCWRAVPAFEVLQ</sequence>
<organism evidence="1 2">
    <name type="scientific">Vararia minispora EC-137</name>
    <dbReference type="NCBI Taxonomy" id="1314806"/>
    <lineage>
        <taxon>Eukaryota</taxon>
        <taxon>Fungi</taxon>
        <taxon>Dikarya</taxon>
        <taxon>Basidiomycota</taxon>
        <taxon>Agaricomycotina</taxon>
        <taxon>Agaricomycetes</taxon>
        <taxon>Russulales</taxon>
        <taxon>Lachnocladiaceae</taxon>
        <taxon>Vararia</taxon>
    </lineage>
</organism>
<reference evidence="1" key="1">
    <citation type="submission" date="2021-02" db="EMBL/GenBank/DDBJ databases">
        <authorList>
            <consortium name="DOE Joint Genome Institute"/>
            <person name="Ahrendt S."/>
            <person name="Looney B.P."/>
            <person name="Miyauchi S."/>
            <person name="Morin E."/>
            <person name="Drula E."/>
            <person name="Courty P.E."/>
            <person name="Chicoki N."/>
            <person name="Fauchery L."/>
            <person name="Kohler A."/>
            <person name="Kuo A."/>
            <person name="Labutti K."/>
            <person name="Pangilinan J."/>
            <person name="Lipzen A."/>
            <person name="Riley R."/>
            <person name="Andreopoulos W."/>
            <person name="He G."/>
            <person name="Johnson J."/>
            <person name="Barry K.W."/>
            <person name="Grigoriev I.V."/>
            <person name="Nagy L."/>
            <person name="Hibbett D."/>
            <person name="Henrissat B."/>
            <person name="Matheny P.B."/>
            <person name="Labbe J."/>
            <person name="Martin F."/>
        </authorList>
    </citation>
    <scope>NUCLEOTIDE SEQUENCE</scope>
    <source>
        <strain evidence="1">EC-137</strain>
    </source>
</reference>
<accession>A0ACB8Q6N7</accession>
<evidence type="ECO:0000313" key="1">
    <source>
        <dbReference type="EMBL" id="KAI0027051.1"/>
    </source>
</evidence>
<reference evidence="1" key="2">
    <citation type="journal article" date="2022" name="New Phytol.">
        <title>Evolutionary transition to the ectomycorrhizal habit in the genomes of a hyperdiverse lineage of mushroom-forming fungi.</title>
        <authorList>
            <person name="Looney B."/>
            <person name="Miyauchi S."/>
            <person name="Morin E."/>
            <person name="Drula E."/>
            <person name="Courty P.E."/>
            <person name="Kohler A."/>
            <person name="Kuo A."/>
            <person name="LaButti K."/>
            <person name="Pangilinan J."/>
            <person name="Lipzen A."/>
            <person name="Riley R."/>
            <person name="Andreopoulos W."/>
            <person name="He G."/>
            <person name="Johnson J."/>
            <person name="Nolan M."/>
            <person name="Tritt A."/>
            <person name="Barry K.W."/>
            <person name="Grigoriev I.V."/>
            <person name="Nagy L.G."/>
            <person name="Hibbett D."/>
            <person name="Henrissat B."/>
            <person name="Matheny P.B."/>
            <person name="Labbe J."/>
            <person name="Martin F.M."/>
        </authorList>
    </citation>
    <scope>NUCLEOTIDE SEQUENCE</scope>
    <source>
        <strain evidence="1">EC-137</strain>
    </source>
</reference>
<keyword evidence="2" id="KW-1185">Reference proteome</keyword>
<gene>
    <name evidence="1" type="ORF">K488DRAFT_91405</name>
</gene>
<comment type="caution">
    <text evidence="1">The sequence shown here is derived from an EMBL/GenBank/DDBJ whole genome shotgun (WGS) entry which is preliminary data.</text>
</comment>
<evidence type="ECO:0000313" key="2">
    <source>
        <dbReference type="Proteomes" id="UP000814128"/>
    </source>
</evidence>
<proteinExistence type="predicted"/>